<evidence type="ECO:0000256" key="1">
    <source>
        <dbReference type="ARBA" id="ARBA00007734"/>
    </source>
</evidence>
<reference evidence="5" key="1">
    <citation type="submission" date="2016-10" db="EMBL/GenBank/DDBJ databases">
        <authorList>
            <person name="Varghese N."/>
            <person name="Submissions S."/>
        </authorList>
    </citation>
    <scope>NUCLEOTIDE SEQUENCE [LARGE SCALE GENOMIC DNA]</scope>
    <source>
        <strain evidence="5">DSM 7165</strain>
    </source>
</reference>
<dbReference type="PROSITE" id="PS51257">
    <property type="entry name" value="PROKAR_LIPOPROTEIN"/>
    <property type="match status" value="1"/>
</dbReference>
<dbReference type="Pfam" id="PF01476">
    <property type="entry name" value="LysM"/>
    <property type="match status" value="3"/>
</dbReference>
<dbReference type="GO" id="GO:0000270">
    <property type="term" value="P:peptidoglycan metabolic process"/>
    <property type="evidence" value="ECO:0007669"/>
    <property type="project" value="InterPro"/>
</dbReference>
<dbReference type="PROSITE" id="PS00922">
    <property type="entry name" value="TRANSGLYCOSYLASE"/>
    <property type="match status" value="1"/>
</dbReference>
<dbReference type="PANTHER" id="PTHR33734:SF22">
    <property type="entry name" value="MEMBRANE-BOUND LYTIC MUREIN TRANSGLYCOSYLASE D"/>
    <property type="match status" value="1"/>
</dbReference>
<feature type="chain" id="PRO_5017487199" evidence="2">
    <location>
        <begin position="25"/>
        <end position="536"/>
    </location>
</feature>
<keyword evidence="2" id="KW-0732">Signal</keyword>
<comment type="similarity">
    <text evidence="1">Belongs to the transglycosylase Slt family.</text>
</comment>
<dbReference type="PANTHER" id="PTHR33734">
    <property type="entry name" value="LYSM DOMAIN-CONTAINING GPI-ANCHORED PROTEIN 2"/>
    <property type="match status" value="1"/>
</dbReference>
<dbReference type="GO" id="GO:0008932">
    <property type="term" value="F:lytic endotransglycosylase activity"/>
    <property type="evidence" value="ECO:0007669"/>
    <property type="project" value="TreeGrafter"/>
</dbReference>
<evidence type="ECO:0000259" key="3">
    <source>
        <dbReference type="PROSITE" id="PS51782"/>
    </source>
</evidence>
<keyword evidence="5" id="KW-1185">Reference proteome</keyword>
<dbReference type="InterPro" id="IPR000189">
    <property type="entry name" value="Transglyc_AS"/>
</dbReference>
<feature type="domain" description="LysM" evidence="3">
    <location>
        <begin position="429"/>
        <end position="473"/>
    </location>
</feature>
<feature type="signal peptide" evidence="2">
    <location>
        <begin position="1"/>
        <end position="24"/>
    </location>
</feature>
<dbReference type="RefSeq" id="WP_177166861.1">
    <property type="nucleotide sequence ID" value="NZ_FNYH01000009.1"/>
</dbReference>
<dbReference type="SUPFAM" id="SSF54106">
    <property type="entry name" value="LysM domain"/>
    <property type="match status" value="3"/>
</dbReference>
<dbReference type="Proteomes" id="UP000242999">
    <property type="component" value="Unassembled WGS sequence"/>
</dbReference>
<dbReference type="Gene3D" id="1.10.530.10">
    <property type="match status" value="1"/>
</dbReference>
<dbReference type="InterPro" id="IPR018392">
    <property type="entry name" value="LysM"/>
</dbReference>
<sequence length="536" mass="61473">MRTFYWRPLTLLCLSAWLAGCAGMQPQSSVVDTSFELKGADFSQQIEQIQALNQQRWQELQETLKYDSVTHASKWRQWQTPSLPEYDLWDRLRASFQWDVHQYQNPRIQEEMQWFLAHPSFLDRMMTRMHKYLYHVVTRLEAKGLPGELALLPVIESAYNPFAYSHGHAAGMWQFIPSTGRHFGLHANWWYDGRRDVLSSTEAALTYLKRLNQRFDGDWLLALAAYNAGSGNVNKALRKDEQAGGQGQYWDLDLPAETQAYVPRLLAVAKIFAEPERYGLAIPSVKNQPYFAVVDTQGQLDLNLAAKMAGISLDELKQLNPAYSRWATNPEGPHRLLVPIAKAQKMGQQLASLPPEKRVTWQKYRIRSGDTLLAIAHRFGTSVKALQDTNKLRNHRIRAGKELLIPQPMQAYAQAKTNTKPDRPHLKPVEYQVRAGDSLWRVARQHSVSVHDLARWNTLGIRDILRPGQKLLIHTASTRNQASSLGYTVRKGDSLYTIANRFRVSVQDIADWNKLNPRHYLQPGQKIKLYVDLSAR</sequence>
<accession>A0A1H6TH51</accession>
<dbReference type="InterPro" id="IPR008258">
    <property type="entry name" value="Transglycosylase_SLT_dom_1"/>
</dbReference>
<dbReference type="CDD" id="cd00118">
    <property type="entry name" value="LysM"/>
    <property type="match status" value="3"/>
</dbReference>
<name>A0A1H6TH51_9GAMM</name>
<protein>
    <submittedName>
        <fullName evidence="4">Membrane-bound lytic murein transglycosylase D</fullName>
    </submittedName>
</protein>
<dbReference type="Gene3D" id="3.10.350.10">
    <property type="entry name" value="LysM domain"/>
    <property type="match status" value="3"/>
</dbReference>
<dbReference type="CDD" id="cd16894">
    <property type="entry name" value="MltD-like"/>
    <property type="match status" value="1"/>
</dbReference>
<evidence type="ECO:0000313" key="4">
    <source>
        <dbReference type="EMBL" id="SEI75555.1"/>
    </source>
</evidence>
<dbReference type="STRING" id="64971.SAMN05421831_10976"/>
<evidence type="ECO:0000313" key="5">
    <source>
        <dbReference type="Proteomes" id="UP000242999"/>
    </source>
</evidence>
<feature type="domain" description="LysM" evidence="3">
    <location>
        <begin position="485"/>
        <end position="529"/>
    </location>
</feature>
<organism evidence="4 5">
    <name type="scientific">Allopseudospirillum japonicum</name>
    <dbReference type="NCBI Taxonomy" id="64971"/>
    <lineage>
        <taxon>Bacteria</taxon>
        <taxon>Pseudomonadati</taxon>
        <taxon>Pseudomonadota</taxon>
        <taxon>Gammaproteobacteria</taxon>
        <taxon>Oceanospirillales</taxon>
        <taxon>Oceanospirillaceae</taxon>
        <taxon>Allopseudospirillum</taxon>
    </lineage>
</organism>
<dbReference type="InterPro" id="IPR023346">
    <property type="entry name" value="Lysozyme-like_dom_sf"/>
</dbReference>
<feature type="domain" description="LysM" evidence="3">
    <location>
        <begin position="362"/>
        <end position="405"/>
    </location>
</feature>
<proteinExistence type="inferred from homology"/>
<dbReference type="SUPFAM" id="SSF53955">
    <property type="entry name" value="Lysozyme-like"/>
    <property type="match status" value="1"/>
</dbReference>
<dbReference type="SMART" id="SM00257">
    <property type="entry name" value="LysM"/>
    <property type="match status" value="3"/>
</dbReference>
<gene>
    <name evidence="4" type="ORF">SAMN05421831_10976</name>
</gene>
<dbReference type="Pfam" id="PF01464">
    <property type="entry name" value="SLT"/>
    <property type="match status" value="1"/>
</dbReference>
<dbReference type="EMBL" id="FNYH01000009">
    <property type="protein sequence ID" value="SEI75555.1"/>
    <property type="molecule type" value="Genomic_DNA"/>
</dbReference>
<dbReference type="PROSITE" id="PS51782">
    <property type="entry name" value="LYSM"/>
    <property type="match status" value="3"/>
</dbReference>
<dbReference type="InterPro" id="IPR036779">
    <property type="entry name" value="LysM_dom_sf"/>
</dbReference>
<evidence type="ECO:0000256" key="2">
    <source>
        <dbReference type="SAM" id="SignalP"/>
    </source>
</evidence>
<dbReference type="GO" id="GO:0016020">
    <property type="term" value="C:membrane"/>
    <property type="evidence" value="ECO:0007669"/>
    <property type="project" value="InterPro"/>
</dbReference>
<dbReference type="AlphaFoldDB" id="A0A1H6TH51"/>